<dbReference type="HOGENOM" id="CLU_1625432_0_0_10"/>
<feature type="domain" description="DUF4168" evidence="2">
    <location>
        <begin position="33"/>
        <end position="94"/>
    </location>
</feature>
<dbReference type="RefSeq" id="WP_014200940.1">
    <property type="nucleotide sequence ID" value="NC_016599.1"/>
</dbReference>
<dbReference type="STRING" id="926562.Oweho_0563"/>
<evidence type="ECO:0000313" key="4">
    <source>
        <dbReference type="Proteomes" id="UP000005631"/>
    </source>
</evidence>
<accession>G8R0B9</accession>
<reference evidence="3 4" key="1">
    <citation type="journal article" date="2012" name="Stand. Genomic Sci.">
        <title>Genome sequence of the orange-pigmented seawater bacterium Owenweeksia hongkongensis type strain (UST20020801(T)).</title>
        <authorList>
            <person name="Riedel T."/>
            <person name="Held B."/>
            <person name="Nolan M."/>
            <person name="Lucas S."/>
            <person name="Lapidus A."/>
            <person name="Tice H."/>
            <person name="Del Rio T.G."/>
            <person name="Cheng J.F."/>
            <person name="Han C."/>
            <person name="Tapia R."/>
            <person name="Goodwin L.A."/>
            <person name="Pitluck S."/>
            <person name="Liolios K."/>
            <person name="Mavromatis K."/>
            <person name="Pagani I."/>
            <person name="Ivanova N."/>
            <person name="Mikhailova N."/>
            <person name="Pati A."/>
            <person name="Chen A."/>
            <person name="Palaniappan K."/>
            <person name="Rohde M."/>
            <person name="Tindall B.J."/>
            <person name="Detter J.C."/>
            <person name="Goker M."/>
            <person name="Woyke T."/>
            <person name="Bristow J."/>
            <person name="Eisen J.A."/>
            <person name="Markowitz V."/>
            <person name="Hugenholtz P."/>
            <person name="Klenk H.P."/>
            <person name="Kyrpides N.C."/>
        </authorList>
    </citation>
    <scope>NUCLEOTIDE SEQUENCE</scope>
    <source>
        <strain evidence="4">DSM 17368 / JCM 12287 / NRRL B-23963</strain>
    </source>
</reference>
<name>G8R0B9_OWEHD</name>
<gene>
    <name evidence="3" type="ordered locus">Oweho_0563</name>
</gene>
<feature type="signal peptide" evidence="1">
    <location>
        <begin position="1"/>
        <end position="27"/>
    </location>
</feature>
<proteinExistence type="predicted"/>
<protein>
    <recommendedName>
        <fullName evidence="2">DUF4168 domain-containing protein</fullName>
    </recommendedName>
</protein>
<dbReference type="OrthoDB" id="838117at2"/>
<dbReference type="eggNOG" id="ENOG5032JB2">
    <property type="taxonomic scope" value="Bacteria"/>
</dbReference>
<dbReference type="Pfam" id="PF13767">
    <property type="entry name" value="DUF4168"/>
    <property type="match status" value="1"/>
</dbReference>
<organism evidence="3 4">
    <name type="scientific">Owenweeksia hongkongensis (strain DSM 17368 / CIP 108786 / JCM 12287 / NRRL B-23963 / UST20020801)</name>
    <dbReference type="NCBI Taxonomy" id="926562"/>
    <lineage>
        <taxon>Bacteria</taxon>
        <taxon>Pseudomonadati</taxon>
        <taxon>Bacteroidota</taxon>
        <taxon>Flavobacteriia</taxon>
        <taxon>Flavobacteriales</taxon>
        <taxon>Owenweeksiaceae</taxon>
        <taxon>Owenweeksia</taxon>
    </lineage>
</organism>
<dbReference type="AlphaFoldDB" id="G8R0B9"/>
<feature type="chain" id="PRO_5003515256" description="DUF4168 domain-containing protein" evidence="1">
    <location>
        <begin position="28"/>
        <end position="163"/>
    </location>
</feature>
<evidence type="ECO:0000256" key="1">
    <source>
        <dbReference type="SAM" id="SignalP"/>
    </source>
</evidence>
<keyword evidence="1" id="KW-0732">Signal</keyword>
<dbReference type="Proteomes" id="UP000005631">
    <property type="component" value="Chromosome"/>
</dbReference>
<evidence type="ECO:0000259" key="2">
    <source>
        <dbReference type="Pfam" id="PF13767"/>
    </source>
</evidence>
<dbReference type="KEGG" id="oho:Oweho_0563"/>
<dbReference type="EMBL" id="CP003156">
    <property type="protein sequence ID" value="AEV31579.1"/>
    <property type="molecule type" value="Genomic_DNA"/>
</dbReference>
<dbReference type="InterPro" id="IPR025433">
    <property type="entry name" value="DUF4168"/>
</dbReference>
<evidence type="ECO:0000313" key="3">
    <source>
        <dbReference type="EMBL" id="AEV31579.1"/>
    </source>
</evidence>
<keyword evidence="4" id="KW-1185">Reference proteome</keyword>
<sequence length="163" mass="18274">MTNMVRSLLVTGCTTLALMLSSTDAAAQQTTAMPQVTQAKDYSDAELQKFADATKEVQQLQMATQQQMAAAIQKEGMDPMKFQQMAQAQQSQAEATQEYTEEEQQAYANAMKVVMSMQQDVQAKMQTKLHENDMTMQEYQTMAMAIQQSPEMTQKVKDMMAES</sequence>